<dbReference type="Proteomes" id="UP000252582">
    <property type="component" value="Unassembled WGS sequence"/>
</dbReference>
<protein>
    <submittedName>
        <fullName evidence="6">Shikimate dehydrogenase</fullName>
    </submittedName>
</protein>
<dbReference type="PANTHER" id="PTHR21089:SF1">
    <property type="entry name" value="BIFUNCTIONAL 3-DEHYDROQUINATE DEHYDRATASE_SHIKIMATE DEHYDROGENASE, CHLOROPLASTIC"/>
    <property type="match status" value="1"/>
</dbReference>
<dbReference type="AlphaFoldDB" id="A0A6I7HI91"/>
<gene>
    <name evidence="6" type="ORF">DFR48_11774</name>
</gene>
<dbReference type="NCBIfam" id="NF009201">
    <property type="entry name" value="PRK12549.1"/>
    <property type="match status" value="1"/>
</dbReference>
<dbReference type="GO" id="GO:0009423">
    <property type="term" value="P:chorismate biosynthetic process"/>
    <property type="evidence" value="ECO:0007669"/>
    <property type="project" value="TreeGrafter"/>
</dbReference>
<evidence type="ECO:0000256" key="2">
    <source>
        <dbReference type="ARBA" id="ARBA00023002"/>
    </source>
</evidence>
<evidence type="ECO:0000259" key="5">
    <source>
        <dbReference type="Pfam" id="PF18317"/>
    </source>
</evidence>
<dbReference type="CDD" id="cd01065">
    <property type="entry name" value="NAD_bind_Shikimate_DH"/>
    <property type="match status" value="1"/>
</dbReference>
<dbReference type="InterPro" id="IPR036291">
    <property type="entry name" value="NAD(P)-bd_dom_sf"/>
</dbReference>
<evidence type="ECO:0000259" key="4">
    <source>
        <dbReference type="Pfam" id="PF08501"/>
    </source>
</evidence>
<reference evidence="6 7" key="1">
    <citation type="submission" date="2018-07" db="EMBL/GenBank/DDBJ databases">
        <title>Genomic Encyclopedia of Type Strains, Phase IV (KMG-IV): sequencing the most valuable type-strain genomes for metagenomic binning, comparative biology and taxonomic classification.</title>
        <authorList>
            <person name="Goeker M."/>
        </authorList>
    </citation>
    <scope>NUCLEOTIDE SEQUENCE [LARGE SCALE GENOMIC DNA]</scope>
    <source>
        <strain evidence="6 7">DSM 25528</strain>
    </source>
</reference>
<keyword evidence="2" id="KW-0560">Oxidoreductase</keyword>
<dbReference type="GO" id="GO:0009073">
    <property type="term" value="P:aromatic amino acid family biosynthetic process"/>
    <property type="evidence" value="ECO:0007669"/>
    <property type="project" value="UniProtKB-KW"/>
</dbReference>
<evidence type="ECO:0000313" key="6">
    <source>
        <dbReference type="EMBL" id="RCW19939.1"/>
    </source>
</evidence>
<keyword evidence="7" id="KW-1185">Reference proteome</keyword>
<name>A0A6I7HI91_9HYPH</name>
<dbReference type="InterPro" id="IPR013708">
    <property type="entry name" value="Shikimate_DH-bd_N"/>
</dbReference>
<dbReference type="SUPFAM" id="SSF51735">
    <property type="entry name" value="NAD(P)-binding Rossmann-fold domains"/>
    <property type="match status" value="1"/>
</dbReference>
<dbReference type="Pfam" id="PF18317">
    <property type="entry name" value="SDH_C"/>
    <property type="match status" value="1"/>
</dbReference>
<accession>A0A6I7HI91</accession>
<dbReference type="InterPro" id="IPR046346">
    <property type="entry name" value="Aminoacid_DH-like_N_sf"/>
</dbReference>
<evidence type="ECO:0000313" key="7">
    <source>
        <dbReference type="Proteomes" id="UP000252582"/>
    </source>
</evidence>
<comment type="caution">
    <text evidence="6">The sequence shown here is derived from an EMBL/GenBank/DDBJ whole genome shotgun (WGS) entry which is preliminary data.</text>
</comment>
<keyword evidence="3" id="KW-0057">Aromatic amino acid biosynthesis</keyword>
<dbReference type="Pfam" id="PF08501">
    <property type="entry name" value="Shikimate_dh_N"/>
    <property type="match status" value="1"/>
</dbReference>
<evidence type="ECO:0000256" key="1">
    <source>
        <dbReference type="ARBA" id="ARBA00004871"/>
    </source>
</evidence>
<keyword evidence="3" id="KW-0028">Amino-acid biosynthesis</keyword>
<sequence length="283" mass="30244">MPSGAVRLGLIGDNIARSQSPRLHELAGRLCGLEVTYERLVPADMGRSFEAVFETCRGEGFRGINITYPYKEKVTNYLTVPDRAIAAIGACNTVLFGKGGPTGYNTDYTGFMAAFRAAFGNAPPGKVAMAGGGGVGKAVAFGLAGLGCQELVVYDTSPERVTPLLDALGQAGFSLEVRMASSIEEAAEEADGLVNCTPLGMVGYPGSAIPASIIGKQRWAFDAVYTPVDTEFLNECRRAGLEVVSGYELFFHQGVDAFRLFTGIEVDTAKLRRELRRCEEMEA</sequence>
<dbReference type="EMBL" id="QPIX01000017">
    <property type="protein sequence ID" value="RCW19939.1"/>
    <property type="molecule type" value="Genomic_DNA"/>
</dbReference>
<dbReference type="Gene3D" id="3.40.50.720">
    <property type="entry name" value="NAD(P)-binding Rossmann-like Domain"/>
    <property type="match status" value="1"/>
</dbReference>
<dbReference type="Gene3D" id="3.40.50.10860">
    <property type="entry name" value="Leucine Dehydrogenase, chain A, domain 1"/>
    <property type="match status" value="1"/>
</dbReference>
<dbReference type="RefSeq" id="WP_114365253.1">
    <property type="nucleotide sequence ID" value="NZ_QPIX01000017.1"/>
</dbReference>
<feature type="domain" description="SDH C-terminal" evidence="5">
    <location>
        <begin position="246"/>
        <end position="276"/>
    </location>
</feature>
<proteinExistence type="predicted"/>
<dbReference type="PANTHER" id="PTHR21089">
    <property type="entry name" value="SHIKIMATE DEHYDROGENASE"/>
    <property type="match status" value="1"/>
</dbReference>
<dbReference type="InterPro" id="IPR041121">
    <property type="entry name" value="SDH_C"/>
</dbReference>
<feature type="domain" description="Shikimate dehydrogenase substrate binding N-terminal" evidence="4">
    <location>
        <begin position="10"/>
        <end position="94"/>
    </location>
</feature>
<dbReference type="GO" id="GO:0019632">
    <property type="term" value="P:shikimate metabolic process"/>
    <property type="evidence" value="ECO:0007669"/>
    <property type="project" value="TreeGrafter"/>
</dbReference>
<comment type="pathway">
    <text evidence="1">Metabolic intermediate biosynthesis; chorismate biosynthesis; chorismate from D-erythrose 4-phosphate and phosphoenolpyruvate: step 4/7.</text>
</comment>
<dbReference type="SUPFAM" id="SSF53223">
    <property type="entry name" value="Aminoacid dehydrogenase-like, N-terminal domain"/>
    <property type="match status" value="1"/>
</dbReference>
<organism evidence="6 7">
    <name type="scientific">Ciceribacter lividus</name>
    <dbReference type="NCBI Taxonomy" id="1197950"/>
    <lineage>
        <taxon>Bacteria</taxon>
        <taxon>Pseudomonadati</taxon>
        <taxon>Pseudomonadota</taxon>
        <taxon>Alphaproteobacteria</taxon>
        <taxon>Hyphomicrobiales</taxon>
        <taxon>Rhizobiaceae</taxon>
        <taxon>Ciceribacter</taxon>
    </lineage>
</organism>
<evidence type="ECO:0000256" key="3">
    <source>
        <dbReference type="ARBA" id="ARBA00023141"/>
    </source>
</evidence>
<dbReference type="GO" id="GO:0004764">
    <property type="term" value="F:shikimate 3-dehydrogenase (NADP+) activity"/>
    <property type="evidence" value="ECO:0007669"/>
    <property type="project" value="InterPro"/>
</dbReference>
<dbReference type="InterPro" id="IPR022893">
    <property type="entry name" value="Shikimate_DH_fam"/>
</dbReference>